<evidence type="ECO:0000313" key="2">
    <source>
        <dbReference type="EMBL" id="GAA5227264.1"/>
    </source>
</evidence>
<dbReference type="Proteomes" id="UP001501257">
    <property type="component" value="Unassembled WGS sequence"/>
</dbReference>
<comment type="caution">
    <text evidence="2">The sequence shown here is derived from an EMBL/GenBank/DDBJ whole genome shotgun (WGS) entry which is preliminary data.</text>
</comment>
<name>A0ABP9TK73_9MICC</name>
<proteinExistence type="predicted"/>
<protein>
    <submittedName>
        <fullName evidence="2">Uncharacterized protein</fullName>
    </submittedName>
</protein>
<keyword evidence="3" id="KW-1185">Reference proteome</keyword>
<evidence type="ECO:0000313" key="3">
    <source>
        <dbReference type="Proteomes" id="UP001501257"/>
    </source>
</evidence>
<organism evidence="2 3">
    <name type="scientific">Paeniglutamicibacter antarcticus</name>
    <dbReference type="NCBI Taxonomy" id="494023"/>
    <lineage>
        <taxon>Bacteria</taxon>
        <taxon>Bacillati</taxon>
        <taxon>Actinomycetota</taxon>
        <taxon>Actinomycetes</taxon>
        <taxon>Micrococcales</taxon>
        <taxon>Micrococcaceae</taxon>
        <taxon>Paeniglutamicibacter</taxon>
    </lineage>
</organism>
<accession>A0ABP9TK73</accession>
<feature type="region of interest" description="Disordered" evidence="1">
    <location>
        <begin position="1"/>
        <end position="23"/>
    </location>
</feature>
<reference evidence="3" key="1">
    <citation type="journal article" date="2019" name="Int. J. Syst. Evol. Microbiol.">
        <title>The Global Catalogue of Microorganisms (GCM) 10K type strain sequencing project: providing services to taxonomists for standard genome sequencing and annotation.</title>
        <authorList>
            <consortium name="The Broad Institute Genomics Platform"/>
            <consortium name="The Broad Institute Genome Sequencing Center for Infectious Disease"/>
            <person name="Wu L."/>
            <person name="Ma J."/>
        </authorList>
    </citation>
    <scope>NUCLEOTIDE SEQUENCE [LARGE SCALE GENOMIC DNA]</scope>
    <source>
        <strain evidence="3">JCM 18952</strain>
    </source>
</reference>
<dbReference type="EMBL" id="BAABLK010000027">
    <property type="protein sequence ID" value="GAA5227264.1"/>
    <property type="molecule type" value="Genomic_DNA"/>
</dbReference>
<evidence type="ECO:0000256" key="1">
    <source>
        <dbReference type="SAM" id="MobiDB-lite"/>
    </source>
</evidence>
<feature type="compositionally biased region" description="Polar residues" evidence="1">
    <location>
        <begin position="1"/>
        <end position="14"/>
    </location>
</feature>
<sequence>MVTVTKDGNMNNPSPFTPGTRVRVFPAGKTGTVAESTPRYASIPGFVPVLFDGHDKAQPCSADNLVSIEQVAK</sequence>
<gene>
    <name evidence="2" type="ORF">GCM10025778_17970</name>
</gene>